<dbReference type="InterPro" id="IPR032710">
    <property type="entry name" value="NTF2-like_dom_sf"/>
</dbReference>
<dbReference type="Proteomes" id="UP001147700">
    <property type="component" value="Unassembled WGS sequence"/>
</dbReference>
<accession>A0ABT4RP26</accession>
<sequence length="125" mass="13599">MSNAELLARFSAAWLAKDVDALMALVTDDCVYAASVGPEPGTTFRGRAAVRAGFEQLLAYDAEAENRAGESFVVGDRGFAAWEYVYTDATGATQTVRGCDRFVFRDGRVAVKDAFRKTFDSKDHA</sequence>
<feature type="domain" description="SnoaL-like" evidence="1">
    <location>
        <begin position="8"/>
        <end position="110"/>
    </location>
</feature>
<keyword evidence="3" id="KW-1185">Reference proteome</keyword>
<evidence type="ECO:0000259" key="1">
    <source>
        <dbReference type="Pfam" id="PF12680"/>
    </source>
</evidence>
<dbReference type="SUPFAM" id="SSF54427">
    <property type="entry name" value="NTF2-like"/>
    <property type="match status" value="1"/>
</dbReference>
<comment type="caution">
    <text evidence="2">The sequence shown here is derived from an EMBL/GenBank/DDBJ whole genome shotgun (WGS) entry which is preliminary data.</text>
</comment>
<dbReference type="Gene3D" id="3.10.450.50">
    <property type="match status" value="1"/>
</dbReference>
<dbReference type="EMBL" id="JAPCID010000037">
    <property type="protein sequence ID" value="MDA0140321.1"/>
    <property type="molecule type" value="Genomic_DNA"/>
</dbReference>
<organism evidence="2 3">
    <name type="scientific">Solirubrobacter deserti</name>
    <dbReference type="NCBI Taxonomy" id="2282478"/>
    <lineage>
        <taxon>Bacteria</taxon>
        <taxon>Bacillati</taxon>
        <taxon>Actinomycetota</taxon>
        <taxon>Thermoleophilia</taxon>
        <taxon>Solirubrobacterales</taxon>
        <taxon>Solirubrobacteraceae</taxon>
        <taxon>Solirubrobacter</taxon>
    </lineage>
</organism>
<proteinExistence type="predicted"/>
<dbReference type="Pfam" id="PF12680">
    <property type="entry name" value="SnoaL_2"/>
    <property type="match status" value="1"/>
</dbReference>
<evidence type="ECO:0000313" key="2">
    <source>
        <dbReference type="EMBL" id="MDA0140321.1"/>
    </source>
</evidence>
<dbReference type="RefSeq" id="WP_202955088.1">
    <property type="nucleotide sequence ID" value="NZ_JAPCID010000037.1"/>
</dbReference>
<reference evidence="2" key="1">
    <citation type="submission" date="2022-10" db="EMBL/GenBank/DDBJ databases">
        <title>The WGS of Solirubrobacter sp. CPCC 204708.</title>
        <authorList>
            <person name="Jiang Z."/>
        </authorList>
    </citation>
    <scope>NUCLEOTIDE SEQUENCE</scope>
    <source>
        <strain evidence="2">CPCC 204708</strain>
    </source>
</reference>
<evidence type="ECO:0000313" key="3">
    <source>
        <dbReference type="Proteomes" id="UP001147700"/>
    </source>
</evidence>
<name>A0ABT4RP26_9ACTN</name>
<gene>
    <name evidence="2" type="ORF">OJ962_22670</name>
</gene>
<dbReference type="InterPro" id="IPR037401">
    <property type="entry name" value="SnoaL-like"/>
</dbReference>
<protein>
    <submittedName>
        <fullName evidence="2">Nuclear transport factor 2 family protein</fullName>
    </submittedName>
</protein>